<dbReference type="InterPro" id="IPR036388">
    <property type="entry name" value="WH-like_DNA-bd_sf"/>
</dbReference>
<sequence>MGERATRSTLRDHVGDALRAAIISGELAPGALYSAPALAERFGVSATPVREAMLDLVQQGLVISVPNKGFRVTEPSDADLDAIAEIRLLLEPPSVRAIVGAVPAADFPALRAQADRIVRAARRGNLVDYVDADRRFHLMLLDYRRNPRLSRIVGDLRAQTRLLGLSALVARGELENSAREHHTILDLLESHRAAELERFLRAHIGHTRGIWAAGNAPDAEIP</sequence>
<dbReference type="Gene3D" id="1.20.120.530">
    <property type="entry name" value="GntR ligand-binding domain-like"/>
    <property type="match status" value="1"/>
</dbReference>
<dbReference type="GO" id="GO:0003677">
    <property type="term" value="F:DNA binding"/>
    <property type="evidence" value="ECO:0007669"/>
    <property type="project" value="UniProtKB-KW"/>
</dbReference>
<accession>A0A164L260</accession>
<keyword evidence="3" id="KW-0804">Transcription</keyword>
<dbReference type="RefSeq" id="WP_067593012.1">
    <property type="nucleotide sequence ID" value="NZ_JABMCZ010000001.1"/>
</dbReference>
<name>A0A164L260_9NOCA</name>
<keyword evidence="2" id="KW-0238">DNA-binding</keyword>
<dbReference type="SMART" id="SM00345">
    <property type="entry name" value="HTH_GNTR"/>
    <property type="match status" value="1"/>
</dbReference>
<dbReference type="Pfam" id="PF00392">
    <property type="entry name" value="GntR"/>
    <property type="match status" value="1"/>
</dbReference>
<dbReference type="Gene3D" id="1.10.10.10">
    <property type="entry name" value="Winged helix-like DNA-binding domain superfamily/Winged helix DNA-binding domain"/>
    <property type="match status" value="1"/>
</dbReference>
<dbReference type="SUPFAM" id="SSF48008">
    <property type="entry name" value="GntR ligand-binding domain-like"/>
    <property type="match status" value="1"/>
</dbReference>
<evidence type="ECO:0000313" key="5">
    <source>
        <dbReference type="EMBL" id="KZM71941.1"/>
    </source>
</evidence>
<protein>
    <submittedName>
        <fullName evidence="5">GntR family transcriptional regulator</fullName>
    </submittedName>
</protein>
<dbReference type="PROSITE" id="PS50949">
    <property type="entry name" value="HTH_GNTR"/>
    <property type="match status" value="1"/>
</dbReference>
<dbReference type="CDD" id="cd07377">
    <property type="entry name" value="WHTH_GntR"/>
    <property type="match status" value="1"/>
</dbReference>
<dbReference type="InterPro" id="IPR008920">
    <property type="entry name" value="TF_FadR/GntR_C"/>
</dbReference>
<evidence type="ECO:0000256" key="3">
    <source>
        <dbReference type="ARBA" id="ARBA00023163"/>
    </source>
</evidence>
<dbReference type="AlphaFoldDB" id="A0A164L260"/>
<evidence type="ECO:0000256" key="2">
    <source>
        <dbReference type="ARBA" id="ARBA00023125"/>
    </source>
</evidence>
<dbReference type="Proteomes" id="UP000076512">
    <property type="component" value="Unassembled WGS sequence"/>
</dbReference>
<dbReference type="InterPro" id="IPR036390">
    <property type="entry name" value="WH_DNA-bd_sf"/>
</dbReference>
<dbReference type="STRING" id="455432.AWN90_37465"/>
<dbReference type="GO" id="GO:0003700">
    <property type="term" value="F:DNA-binding transcription factor activity"/>
    <property type="evidence" value="ECO:0007669"/>
    <property type="project" value="InterPro"/>
</dbReference>
<dbReference type="InterPro" id="IPR011711">
    <property type="entry name" value="GntR_C"/>
</dbReference>
<dbReference type="PANTHER" id="PTHR43537">
    <property type="entry name" value="TRANSCRIPTIONAL REGULATOR, GNTR FAMILY"/>
    <property type="match status" value="1"/>
</dbReference>
<reference evidence="5 6" key="1">
    <citation type="submission" date="2016-04" db="EMBL/GenBank/DDBJ databases">
        <authorList>
            <person name="Evans L.H."/>
            <person name="Alamgir A."/>
            <person name="Owens N."/>
            <person name="Weber N.D."/>
            <person name="Virtaneva K."/>
            <person name="Barbian K."/>
            <person name="Babar A."/>
            <person name="Rosenke K."/>
        </authorList>
    </citation>
    <scope>NUCLEOTIDE SEQUENCE [LARGE SCALE GENOMIC DNA]</scope>
    <source>
        <strain evidence="5 6">IFM 0406</strain>
    </source>
</reference>
<gene>
    <name evidence="5" type="ORF">AWN90_37465</name>
</gene>
<evidence type="ECO:0000313" key="6">
    <source>
        <dbReference type="Proteomes" id="UP000076512"/>
    </source>
</evidence>
<dbReference type="PANTHER" id="PTHR43537:SF45">
    <property type="entry name" value="GNTR FAMILY REGULATORY PROTEIN"/>
    <property type="match status" value="1"/>
</dbReference>
<evidence type="ECO:0000256" key="1">
    <source>
        <dbReference type="ARBA" id="ARBA00023015"/>
    </source>
</evidence>
<dbReference type="Pfam" id="PF07729">
    <property type="entry name" value="FCD"/>
    <property type="match status" value="1"/>
</dbReference>
<keyword evidence="1" id="KW-0805">Transcription regulation</keyword>
<keyword evidence="6" id="KW-1185">Reference proteome</keyword>
<dbReference type="EMBL" id="LWGR01000010">
    <property type="protein sequence ID" value="KZM71941.1"/>
    <property type="molecule type" value="Genomic_DNA"/>
</dbReference>
<feature type="domain" description="HTH gntR-type" evidence="4">
    <location>
        <begin position="8"/>
        <end position="75"/>
    </location>
</feature>
<organism evidence="5 6">
    <name type="scientific">Nocardia terpenica</name>
    <dbReference type="NCBI Taxonomy" id="455432"/>
    <lineage>
        <taxon>Bacteria</taxon>
        <taxon>Bacillati</taxon>
        <taxon>Actinomycetota</taxon>
        <taxon>Actinomycetes</taxon>
        <taxon>Mycobacteriales</taxon>
        <taxon>Nocardiaceae</taxon>
        <taxon>Nocardia</taxon>
    </lineage>
</organism>
<dbReference type="OrthoDB" id="8680240at2"/>
<dbReference type="SUPFAM" id="SSF46785">
    <property type="entry name" value="Winged helix' DNA-binding domain"/>
    <property type="match status" value="1"/>
</dbReference>
<evidence type="ECO:0000259" key="4">
    <source>
        <dbReference type="PROSITE" id="PS50949"/>
    </source>
</evidence>
<dbReference type="SMART" id="SM00895">
    <property type="entry name" value="FCD"/>
    <property type="match status" value="1"/>
</dbReference>
<comment type="caution">
    <text evidence="5">The sequence shown here is derived from an EMBL/GenBank/DDBJ whole genome shotgun (WGS) entry which is preliminary data.</text>
</comment>
<proteinExistence type="predicted"/>
<dbReference type="InterPro" id="IPR000524">
    <property type="entry name" value="Tscrpt_reg_HTH_GntR"/>
</dbReference>